<sequence>MPKHLMPKDEPYWPTTVGTKWGYDHKEFTFTEQITRAEPIKDGVRVTVRVRMKGEWDDTYDVGTAGATQRTCDS</sequence>
<dbReference type="Proteomes" id="UP000676565">
    <property type="component" value="Unassembled WGS sequence"/>
</dbReference>
<proteinExistence type="predicted"/>
<evidence type="ECO:0000313" key="2">
    <source>
        <dbReference type="Proteomes" id="UP000676565"/>
    </source>
</evidence>
<dbReference type="EMBL" id="JAGKQQ010000001">
    <property type="protein sequence ID" value="MBP3955653.1"/>
    <property type="molecule type" value="Genomic_DNA"/>
</dbReference>
<accession>A0ABS5BPK9</accession>
<keyword evidence="2" id="KW-1185">Reference proteome</keyword>
<name>A0ABS5BPK9_9BACT</name>
<comment type="caution">
    <text evidence="1">The sequence shown here is derived from an EMBL/GenBank/DDBJ whole genome shotgun (WGS) entry which is preliminary data.</text>
</comment>
<organism evidence="1 2">
    <name type="scientific">Gemmata palustris</name>
    <dbReference type="NCBI Taxonomy" id="2822762"/>
    <lineage>
        <taxon>Bacteria</taxon>
        <taxon>Pseudomonadati</taxon>
        <taxon>Planctomycetota</taxon>
        <taxon>Planctomycetia</taxon>
        <taxon>Gemmatales</taxon>
        <taxon>Gemmataceae</taxon>
        <taxon>Gemmata</taxon>
    </lineage>
</organism>
<dbReference type="RefSeq" id="WP_210653720.1">
    <property type="nucleotide sequence ID" value="NZ_JAGKQQ010000001.1"/>
</dbReference>
<evidence type="ECO:0000313" key="1">
    <source>
        <dbReference type="EMBL" id="MBP3955653.1"/>
    </source>
</evidence>
<gene>
    <name evidence="1" type="ORF">J8F10_10210</name>
</gene>
<reference evidence="1 2" key="1">
    <citation type="submission" date="2021-04" db="EMBL/GenBank/DDBJ databases">
        <authorList>
            <person name="Ivanova A."/>
        </authorList>
    </citation>
    <scope>NUCLEOTIDE SEQUENCE [LARGE SCALE GENOMIC DNA]</scope>
    <source>
        <strain evidence="1 2">G18</strain>
    </source>
</reference>
<protein>
    <submittedName>
        <fullName evidence="1">Uncharacterized protein</fullName>
    </submittedName>
</protein>